<dbReference type="SUPFAM" id="SSF57863">
    <property type="entry name" value="ArfGap/RecO-like zinc finger"/>
    <property type="match status" value="1"/>
</dbReference>
<dbReference type="InterPro" id="IPR042242">
    <property type="entry name" value="RecO_C"/>
</dbReference>
<dbReference type="PANTHER" id="PTHR33991:SF1">
    <property type="entry name" value="DNA REPAIR PROTEIN RECO"/>
    <property type="match status" value="1"/>
</dbReference>
<dbReference type="OrthoDB" id="9804792at2"/>
<dbReference type="Proteomes" id="UP000256763">
    <property type="component" value="Unassembled WGS sequence"/>
</dbReference>
<comment type="similarity">
    <text evidence="2 8">Belongs to the RecO family.</text>
</comment>
<comment type="function">
    <text evidence="1 8">Involved in DNA repair and RecF pathway recombination.</text>
</comment>
<proteinExistence type="inferred from homology"/>
<evidence type="ECO:0000256" key="8">
    <source>
        <dbReference type="HAMAP-Rule" id="MF_00201"/>
    </source>
</evidence>
<keyword evidence="6 8" id="KW-0234">DNA repair</keyword>
<evidence type="ECO:0000256" key="4">
    <source>
        <dbReference type="ARBA" id="ARBA00022763"/>
    </source>
</evidence>
<sequence length="243" mass="27573">MEQQRFVLEPGFVLHQHAYGENHAIIELFTRELGRVGVVARGVRSPRSRRRGLLQPFGELLLSWQSRGELGQLSGVEPKGMPMSLSGKRILSGFYLNEVLLRLVRREDPHPELYDAYRETLKLLAEGGAEGDTLRLFEKRLLAELGYGLLLDTDIEGEPIEPDVLYDYRLEQGPVRAGMRPALPIHGTSLLALAAEQLDSPIQRREVKHLMRHALSAQLGDKPLKSRELYAQRLGQRQEGRKR</sequence>
<name>A0A3E0X267_9GAMM</name>
<dbReference type="RefSeq" id="WP_116302564.1">
    <property type="nucleotide sequence ID" value="NZ_NFZV01000012.1"/>
</dbReference>
<keyword evidence="4 8" id="KW-0227">DNA damage</keyword>
<dbReference type="HAMAP" id="MF_00201">
    <property type="entry name" value="RecO"/>
    <property type="match status" value="1"/>
</dbReference>
<dbReference type="InterPro" id="IPR022572">
    <property type="entry name" value="DNA_rep/recomb_RecO_N"/>
</dbReference>
<dbReference type="Gene3D" id="1.20.1440.120">
    <property type="entry name" value="Recombination protein O, C-terminal domain"/>
    <property type="match status" value="1"/>
</dbReference>
<evidence type="ECO:0000259" key="9">
    <source>
        <dbReference type="Pfam" id="PF11967"/>
    </source>
</evidence>
<dbReference type="InterPro" id="IPR012340">
    <property type="entry name" value="NA-bd_OB-fold"/>
</dbReference>
<gene>
    <name evidence="8" type="primary">recO</name>
    <name evidence="10" type="ORF">CAL65_04425</name>
</gene>
<evidence type="ECO:0000313" key="10">
    <source>
        <dbReference type="EMBL" id="RFA38590.1"/>
    </source>
</evidence>
<dbReference type="InterPro" id="IPR003717">
    <property type="entry name" value="RecO"/>
</dbReference>
<evidence type="ECO:0000256" key="6">
    <source>
        <dbReference type="ARBA" id="ARBA00023204"/>
    </source>
</evidence>
<organism evidence="10 11">
    <name type="scientific">Alkalilimnicola ehrlichii</name>
    <dbReference type="NCBI Taxonomy" id="351052"/>
    <lineage>
        <taxon>Bacteria</taxon>
        <taxon>Pseudomonadati</taxon>
        <taxon>Pseudomonadota</taxon>
        <taxon>Gammaproteobacteria</taxon>
        <taxon>Chromatiales</taxon>
        <taxon>Ectothiorhodospiraceae</taxon>
        <taxon>Alkalilimnicola</taxon>
    </lineage>
</organism>
<dbReference type="GO" id="GO:0006310">
    <property type="term" value="P:DNA recombination"/>
    <property type="evidence" value="ECO:0007669"/>
    <property type="project" value="UniProtKB-UniRule"/>
</dbReference>
<reference evidence="11" key="1">
    <citation type="submission" date="2017-05" db="EMBL/GenBank/DDBJ databases">
        <authorList>
            <person name="Sharma S."/>
            <person name="Sidhu C."/>
            <person name="Pinnaka A.K."/>
        </authorList>
    </citation>
    <scope>NUCLEOTIDE SEQUENCE [LARGE SCALE GENOMIC DNA]</scope>
    <source>
        <strain evidence="11">AK93</strain>
    </source>
</reference>
<dbReference type="GO" id="GO:0043590">
    <property type="term" value="C:bacterial nucleoid"/>
    <property type="evidence" value="ECO:0007669"/>
    <property type="project" value="TreeGrafter"/>
</dbReference>
<dbReference type="AlphaFoldDB" id="A0A3E0X267"/>
<evidence type="ECO:0000256" key="5">
    <source>
        <dbReference type="ARBA" id="ARBA00023172"/>
    </source>
</evidence>
<evidence type="ECO:0000256" key="7">
    <source>
        <dbReference type="ARBA" id="ARBA00033409"/>
    </source>
</evidence>
<evidence type="ECO:0000256" key="1">
    <source>
        <dbReference type="ARBA" id="ARBA00003065"/>
    </source>
</evidence>
<dbReference type="Pfam" id="PF11967">
    <property type="entry name" value="RecO_N"/>
    <property type="match status" value="1"/>
</dbReference>
<dbReference type="SUPFAM" id="SSF50249">
    <property type="entry name" value="Nucleic acid-binding proteins"/>
    <property type="match status" value="1"/>
</dbReference>
<protein>
    <recommendedName>
        <fullName evidence="3 8">DNA repair protein RecO</fullName>
    </recommendedName>
    <alternativeName>
        <fullName evidence="7 8">Recombination protein O</fullName>
    </alternativeName>
</protein>
<dbReference type="NCBIfam" id="TIGR00613">
    <property type="entry name" value="reco"/>
    <property type="match status" value="1"/>
</dbReference>
<dbReference type="PANTHER" id="PTHR33991">
    <property type="entry name" value="DNA REPAIR PROTEIN RECO"/>
    <property type="match status" value="1"/>
</dbReference>
<comment type="caution">
    <text evidence="10">The sequence shown here is derived from an EMBL/GenBank/DDBJ whole genome shotgun (WGS) entry which is preliminary data.</text>
</comment>
<evidence type="ECO:0000313" key="11">
    <source>
        <dbReference type="Proteomes" id="UP000256763"/>
    </source>
</evidence>
<dbReference type="Pfam" id="PF02565">
    <property type="entry name" value="RecO_C"/>
    <property type="match status" value="1"/>
</dbReference>
<dbReference type="InterPro" id="IPR037278">
    <property type="entry name" value="ARFGAP/RecO"/>
</dbReference>
<dbReference type="EMBL" id="NFZW01000003">
    <property type="protein sequence ID" value="RFA38590.1"/>
    <property type="molecule type" value="Genomic_DNA"/>
</dbReference>
<dbReference type="GO" id="GO:0006302">
    <property type="term" value="P:double-strand break repair"/>
    <property type="evidence" value="ECO:0007669"/>
    <property type="project" value="TreeGrafter"/>
</dbReference>
<feature type="domain" description="DNA replication/recombination mediator RecO N-terminal" evidence="9">
    <location>
        <begin position="9"/>
        <end position="78"/>
    </location>
</feature>
<keyword evidence="11" id="KW-1185">Reference proteome</keyword>
<dbReference type="Gene3D" id="2.40.50.140">
    <property type="entry name" value="Nucleic acid-binding proteins"/>
    <property type="match status" value="1"/>
</dbReference>
<evidence type="ECO:0000256" key="2">
    <source>
        <dbReference type="ARBA" id="ARBA00007452"/>
    </source>
</evidence>
<keyword evidence="5 8" id="KW-0233">DNA recombination</keyword>
<accession>A0A3E0X267</accession>
<evidence type="ECO:0000256" key="3">
    <source>
        <dbReference type="ARBA" id="ARBA00021310"/>
    </source>
</evidence>